<comment type="similarity">
    <text evidence="2">Belongs to the PC-esterase family. TBL subfamily.</text>
</comment>
<evidence type="ECO:0000256" key="2">
    <source>
        <dbReference type="ARBA" id="ARBA00007727"/>
    </source>
</evidence>
<feature type="compositionally biased region" description="Polar residues" evidence="8">
    <location>
        <begin position="1"/>
        <end position="10"/>
    </location>
</feature>
<accession>A0AAQ3PYT6</accession>
<keyword evidence="3" id="KW-0812">Transmembrane</keyword>
<organism evidence="11 12">
    <name type="scientific">Canna indica</name>
    <name type="common">Indian-shot</name>
    <dbReference type="NCBI Taxonomy" id="4628"/>
    <lineage>
        <taxon>Eukaryota</taxon>
        <taxon>Viridiplantae</taxon>
        <taxon>Streptophyta</taxon>
        <taxon>Embryophyta</taxon>
        <taxon>Tracheophyta</taxon>
        <taxon>Spermatophyta</taxon>
        <taxon>Magnoliopsida</taxon>
        <taxon>Liliopsida</taxon>
        <taxon>Zingiberales</taxon>
        <taxon>Cannaceae</taxon>
        <taxon>Canna</taxon>
    </lineage>
</organism>
<dbReference type="GO" id="GO:1990538">
    <property type="term" value="F:xylan O-acetyltransferase activity"/>
    <property type="evidence" value="ECO:0007669"/>
    <property type="project" value="UniProtKB-ARBA"/>
</dbReference>
<dbReference type="Pfam" id="PF14416">
    <property type="entry name" value="PMR5N"/>
    <property type="match status" value="1"/>
</dbReference>
<evidence type="ECO:0000256" key="6">
    <source>
        <dbReference type="ARBA" id="ARBA00023034"/>
    </source>
</evidence>
<keyword evidence="12" id="KW-1185">Reference proteome</keyword>
<evidence type="ECO:0000256" key="5">
    <source>
        <dbReference type="ARBA" id="ARBA00022989"/>
    </source>
</evidence>
<reference evidence="11 12" key="1">
    <citation type="submission" date="2023-10" db="EMBL/GenBank/DDBJ databases">
        <title>Chromosome-scale genome assembly provides insights into flower coloration mechanisms of Canna indica.</title>
        <authorList>
            <person name="Li C."/>
        </authorList>
    </citation>
    <scope>NUCLEOTIDE SEQUENCE [LARGE SCALE GENOMIC DNA]</scope>
    <source>
        <tissue evidence="11">Flower</tissue>
    </source>
</reference>
<keyword evidence="6" id="KW-0333">Golgi apparatus</keyword>
<dbReference type="EMBL" id="CP136890">
    <property type="protein sequence ID" value="WOK92843.1"/>
    <property type="molecule type" value="Genomic_DNA"/>
</dbReference>
<dbReference type="GO" id="GO:0000139">
    <property type="term" value="C:Golgi membrane"/>
    <property type="evidence" value="ECO:0007669"/>
    <property type="project" value="UniProtKB-SubCell"/>
</dbReference>
<name>A0AAQ3PYT6_9LILI</name>
<evidence type="ECO:0000256" key="3">
    <source>
        <dbReference type="ARBA" id="ARBA00022692"/>
    </source>
</evidence>
<sequence length="208" mass="22865">MDEPNGSSPASYHFPVPTLPSPPLAGTPPFPPPPPRPPPSLRRLPPPPAHLLLPTSPFPRRLAPPPPCGALPADLSAGRWVRRSNREPLYDGSCPFHRNAWNCIRNGSEGMDSINSWVWIPDRCGGKSVVRIDPVAFLGALRGRRIGFVGDSLNENFLVAFLCTLRSADSGAKKWKRKGAWRGGYFPKFDVVVAYHRAVLLANYTVLF</sequence>
<gene>
    <name evidence="11" type="ORF">Cni_G01535</name>
</gene>
<evidence type="ECO:0000259" key="10">
    <source>
        <dbReference type="Pfam" id="PF14416"/>
    </source>
</evidence>
<feature type="compositionally biased region" description="Pro residues" evidence="8">
    <location>
        <begin position="17"/>
        <end position="49"/>
    </location>
</feature>
<keyword evidence="7" id="KW-0472">Membrane</keyword>
<feature type="domain" description="Trichome birefringence-like C-terminal" evidence="9">
    <location>
        <begin position="131"/>
        <end position="204"/>
    </location>
</feature>
<dbReference type="InterPro" id="IPR029962">
    <property type="entry name" value="TBL"/>
</dbReference>
<evidence type="ECO:0000256" key="4">
    <source>
        <dbReference type="ARBA" id="ARBA00022968"/>
    </source>
</evidence>
<comment type="subcellular location">
    <subcellularLocation>
        <location evidence="1">Golgi apparatus membrane</location>
        <topology evidence="1">Single-pass type II membrane protein</topology>
    </subcellularLocation>
</comment>
<evidence type="ECO:0000259" key="9">
    <source>
        <dbReference type="Pfam" id="PF13839"/>
    </source>
</evidence>
<evidence type="ECO:0000256" key="1">
    <source>
        <dbReference type="ARBA" id="ARBA00004323"/>
    </source>
</evidence>
<proteinExistence type="inferred from homology"/>
<dbReference type="InterPro" id="IPR025846">
    <property type="entry name" value="TBL_N"/>
</dbReference>
<dbReference type="InterPro" id="IPR026057">
    <property type="entry name" value="TBL_C"/>
</dbReference>
<evidence type="ECO:0000256" key="8">
    <source>
        <dbReference type="SAM" id="MobiDB-lite"/>
    </source>
</evidence>
<evidence type="ECO:0000256" key="7">
    <source>
        <dbReference type="ARBA" id="ARBA00023136"/>
    </source>
</evidence>
<protein>
    <recommendedName>
        <fullName evidence="13">Trichome birefringence-like N-terminal domain-containing protein</fullName>
    </recommendedName>
</protein>
<keyword evidence="5" id="KW-1133">Transmembrane helix</keyword>
<feature type="domain" description="Trichome birefringence-like N-terminal" evidence="10">
    <location>
        <begin position="74"/>
        <end position="124"/>
    </location>
</feature>
<dbReference type="PANTHER" id="PTHR32285">
    <property type="entry name" value="PROTEIN TRICHOME BIREFRINGENCE-LIKE 9-RELATED"/>
    <property type="match status" value="1"/>
</dbReference>
<keyword evidence="4" id="KW-0735">Signal-anchor</keyword>
<evidence type="ECO:0000313" key="11">
    <source>
        <dbReference type="EMBL" id="WOK92843.1"/>
    </source>
</evidence>
<dbReference type="AlphaFoldDB" id="A0AAQ3PYT6"/>
<dbReference type="Pfam" id="PF13839">
    <property type="entry name" value="PC-Esterase"/>
    <property type="match status" value="1"/>
</dbReference>
<evidence type="ECO:0008006" key="13">
    <source>
        <dbReference type="Google" id="ProtNLM"/>
    </source>
</evidence>
<feature type="region of interest" description="Disordered" evidence="8">
    <location>
        <begin position="1"/>
        <end position="56"/>
    </location>
</feature>
<evidence type="ECO:0000313" key="12">
    <source>
        <dbReference type="Proteomes" id="UP001327560"/>
    </source>
</evidence>
<dbReference type="Proteomes" id="UP001327560">
    <property type="component" value="Chromosome 1"/>
</dbReference>
<dbReference type="PANTHER" id="PTHR32285:SF23">
    <property type="entry name" value="PROTEIN TRICHOME BIREFRINGENCE-LIKE 12"/>
    <property type="match status" value="1"/>
</dbReference>